<dbReference type="InterPro" id="IPR011623">
    <property type="entry name" value="7TMR_DISM_rcpt_extracell_dom1"/>
</dbReference>
<dbReference type="SMART" id="SM00387">
    <property type="entry name" value="HATPase_c"/>
    <property type="match status" value="1"/>
</dbReference>
<dbReference type="Pfam" id="PF07695">
    <property type="entry name" value="7TMR-DISM_7TM"/>
    <property type="match status" value="1"/>
</dbReference>
<dbReference type="GO" id="GO:0005886">
    <property type="term" value="C:plasma membrane"/>
    <property type="evidence" value="ECO:0007669"/>
    <property type="project" value="TreeGrafter"/>
</dbReference>
<feature type="transmembrane region" description="Helical" evidence="8">
    <location>
        <begin position="166"/>
        <end position="186"/>
    </location>
</feature>
<keyword evidence="8" id="KW-0812">Transmembrane</keyword>
<feature type="transmembrane region" description="Helical" evidence="8">
    <location>
        <begin position="285"/>
        <end position="307"/>
    </location>
</feature>
<keyword evidence="7" id="KW-0175">Coiled coil</keyword>
<dbReference type="Proteomes" id="UP000468591">
    <property type="component" value="Unassembled WGS sequence"/>
</dbReference>
<keyword evidence="5" id="KW-0418">Kinase</keyword>
<proteinExistence type="predicted"/>
<keyword evidence="3" id="KW-0808">Transferase</keyword>
<accession>A0A6P0C6Z3</accession>
<evidence type="ECO:0000313" key="11">
    <source>
        <dbReference type="Proteomes" id="UP000468591"/>
    </source>
</evidence>
<dbReference type="Pfam" id="PF07696">
    <property type="entry name" value="7TMR-DISMED2"/>
    <property type="match status" value="1"/>
</dbReference>
<dbReference type="Gene3D" id="3.30.565.10">
    <property type="entry name" value="Histidine kinase-like ATPase, C-terminal domain"/>
    <property type="match status" value="1"/>
</dbReference>
<comment type="caution">
    <text evidence="10">The sequence shown here is derived from an EMBL/GenBank/DDBJ whole genome shotgun (WGS) entry which is preliminary data.</text>
</comment>
<feature type="transmembrane region" description="Helical" evidence="8">
    <location>
        <begin position="314"/>
        <end position="335"/>
    </location>
</feature>
<feature type="coiled-coil region" evidence="7">
    <location>
        <begin position="372"/>
        <end position="408"/>
    </location>
</feature>
<dbReference type="Gene3D" id="2.60.40.2380">
    <property type="match status" value="1"/>
</dbReference>
<dbReference type="GO" id="GO:0000155">
    <property type="term" value="F:phosphorelay sensor kinase activity"/>
    <property type="evidence" value="ECO:0007669"/>
    <property type="project" value="TreeGrafter"/>
</dbReference>
<evidence type="ECO:0000256" key="1">
    <source>
        <dbReference type="ARBA" id="ARBA00000085"/>
    </source>
</evidence>
<dbReference type="GO" id="GO:0005524">
    <property type="term" value="F:ATP binding"/>
    <property type="evidence" value="ECO:0007669"/>
    <property type="project" value="UniProtKB-KW"/>
</dbReference>
<dbReference type="PANTHER" id="PTHR44936:SF10">
    <property type="entry name" value="SENSOR PROTEIN RSTB"/>
    <property type="match status" value="1"/>
</dbReference>
<evidence type="ECO:0000256" key="3">
    <source>
        <dbReference type="ARBA" id="ARBA00022679"/>
    </source>
</evidence>
<dbReference type="EC" id="2.7.13.3" evidence="2"/>
<dbReference type="InterPro" id="IPR011622">
    <property type="entry name" value="7TMR_DISM_rcpt_extracell_dom2"/>
</dbReference>
<dbReference type="Pfam" id="PF02518">
    <property type="entry name" value="HATPase_c"/>
    <property type="match status" value="1"/>
</dbReference>
<feature type="transmembrane region" description="Helical" evidence="8">
    <location>
        <begin position="223"/>
        <end position="247"/>
    </location>
</feature>
<reference evidence="10 11" key="1">
    <citation type="submission" date="2020-01" db="EMBL/GenBank/DDBJ databases">
        <title>Sulfitobacter sediminilitoris sp. nov., isolated from a tidal flat.</title>
        <authorList>
            <person name="Park S."/>
            <person name="Yoon J.-H."/>
        </authorList>
    </citation>
    <scope>NUCLEOTIDE SEQUENCE [LARGE SCALE GENOMIC DNA]</scope>
    <source>
        <strain evidence="10 11">JBTF-M27</strain>
    </source>
</reference>
<dbReference type="InterPro" id="IPR036890">
    <property type="entry name" value="HATPase_C_sf"/>
</dbReference>
<evidence type="ECO:0000256" key="8">
    <source>
        <dbReference type="SAM" id="Phobius"/>
    </source>
</evidence>
<dbReference type="EMBL" id="JAABNT010000003">
    <property type="protein sequence ID" value="NEK21892.1"/>
    <property type="molecule type" value="Genomic_DNA"/>
</dbReference>
<dbReference type="InterPro" id="IPR050980">
    <property type="entry name" value="2C_sensor_his_kinase"/>
</dbReference>
<keyword evidence="6" id="KW-0067">ATP-binding</keyword>
<feature type="domain" description="Histidine kinase" evidence="9">
    <location>
        <begin position="418"/>
        <end position="635"/>
    </location>
</feature>
<dbReference type="PROSITE" id="PS50109">
    <property type="entry name" value="HIS_KIN"/>
    <property type="match status" value="1"/>
</dbReference>
<gene>
    <name evidence="10" type="ORF">GV827_05695</name>
</gene>
<dbReference type="SUPFAM" id="SSF55874">
    <property type="entry name" value="ATPase domain of HSP90 chaperone/DNA topoisomerase II/histidine kinase"/>
    <property type="match status" value="1"/>
</dbReference>
<evidence type="ECO:0000313" key="10">
    <source>
        <dbReference type="EMBL" id="NEK21892.1"/>
    </source>
</evidence>
<dbReference type="RefSeq" id="WP_164352799.1">
    <property type="nucleotide sequence ID" value="NZ_JAABNT010000003.1"/>
</dbReference>
<keyword evidence="11" id="KW-1185">Reference proteome</keyword>
<protein>
    <recommendedName>
        <fullName evidence="2">histidine kinase</fullName>
        <ecNumber evidence="2">2.7.13.3</ecNumber>
    </recommendedName>
</protein>
<dbReference type="PANTHER" id="PTHR44936">
    <property type="entry name" value="SENSOR PROTEIN CREC"/>
    <property type="match status" value="1"/>
</dbReference>
<keyword evidence="8" id="KW-1133">Transmembrane helix</keyword>
<feature type="transmembrane region" description="Helical" evidence="8">
    <location>
        <begin position="259"/>
        <end position="279"/>
    </location>
</feature>
<evidence type="ECO:0000256" key="2">
    <source>
        <dbReference type="ARBA" id="ARBA00012438"/>
    </source>
</evidence>
<name>A0A6P0C6Z3_9RHOB</name>
<sequence length="641" mass="71938">MTDLNGPHLPETLEGHIEFLLDPTKSLTIENVTDTQASGFQPVRTIFPDFGYVDQNIWLRLVVQNTTDDVRSWRIHFRENFKQFMAVHIIRDDGAIETVYDVGFTDGFSQRPVQYPEMVAPMDLEPGETAEVYITYWSEGSSHLAFGFETEISFATTAAKRTAKNFLYYGMMILPVLLALLGFAVYRHGVFLAYVSNWLAALLYVMHADGVTFQYLWPDNPSFNSFASIPIGAAIIILSPNFARVFLNTRANHPIIDKLLWAIMIVAIALTVSSIFLDRQVLKKLLVLLSLISVSMCAFSGFVAALTRFKEVRFFVIAWVGFLGAAAIMSMRHWLGIEISQDFQNDAIRSVMVIDATLMGLSIADRYNQLRLSRQKAVAERYEEENRNLKLLARLADLEKRYAQETEKLRDRDTASADTLHDLQQPLAVLRLNIRALLDKKREAPAAMDEMEGSFAYIEELMAAATRQRENEVTPDSLTALGPEQDRNIYGLRKVTDSVMQMFLPDAATKGLELRYYPSGHDITVQPLAAMRIISNLLSNAIKYTEDGKILFCVRKRGDGLRVEIHDTGPGLSNAEFERAKGRSTRIFETAEGKHGEGLGLAIVNEIAEKPGYEVTTLCNRKNGLSVGVTFPSSVTTREGV</sequence>
<dbReference type="InterPro" id="IPR003594">
    <property type="entry name" value="HATPase_dom"/>
</dbReference>
<evidence type="ECO:0000259" key="9">
    <source>
        <dbReference type="PROSITE" id="PS50109"/>
    </source>
</evidence>
<keyword evidence="8" id="KW-0472">Membrane</keyword>
<keyword evidence="4" id="KW-0547">Nucleotide-binding</keyword>
<comment type="catalytic activity">
    <reaction evidence="1">
        <text>ATP + protein L-histidine = ADP + protein N-phospho-L-histidine.</text>
        <dbReference type="EC" id="2.7.13.3"/>
    </reaction>
</comment>
<evidence type="ECO:0000256" key="6">
    <source>
        <dbReference type="ARBA" id="ARBA00022840"/>
    </source>
</evidence>
<dbReference type="InterPro" id="IPR005467">
    <property type="entry name" value="His_kinase_dom"/>
</dbReference>
<dbReference type="AlphaFoldDB" id="A0A6P0C6Z3"/>
<evidence type="ECO:0000256" key="5">
    <source>
        <dbReference type="ARBA" id="ARBA00022777"/>
    </source>
</evidence>
<evidence type="ECO:0000256" key="7">
    <source>
        <dbReference type="SAM" id="Coils"/>
    </source>
</evidence>
<evidence type="ECO:0000256" key="4">
    <source>
        <dbReference type="ARBA" id="ARBA00022741"/>
    </source>
</evidence>
<organism evidence="10 11">
    <name type="scientific">Sulfitobacter sediminilitoris</name>
    <dbReference type="NCBI Taxonomy" id="2698830"/>
    <lineage>
        <taxon>Bacteria</taxon>
        <taxon>Pseudomonadati</taxon>
        <taxon>Pseudomonadota</taxon>
        <taxon>Alphaproteobacteria</taxon>
        <taxon>Rhodobacterales</taxon>
        <taxon>Roseobacteraceae</taxon>
        <taxon>Sulfitobacter</taxon>
    </lineage>
</organism>